<name>A0ABQ4ND98_9BACL</name>
<keyword evidence="5" id="KW-0547">Nucleotide-binding</keyword>
<dbReference type="PANTHER" id="PTHR43790:SF3">
    <property type="entry name" value="D-ALLOSE IMPORT ATP-BINDING PROTEIN ALSA-RELATED"/>
    <property type="match status" value="1"/>
</dbReference>
<gene>
    <name evidence="10" type="primary">rbsA_2</name>
    <name evidence="10" type="ORF">PACILC2_47760</name>
</gene>
<evidence type="ECO:0000256" key="7">
    <source>
        <dbReference type="ARBA" id="ARBA00022967"/>
    </source>
</evidence>
<dbReference type="InterPro" id="IPR003593">
    <property type="entry name" value="AAA+_ATPase"/>
</dbReference>
<evidence type="ECO:0000256" key="5">
    <source>
        <dbReference type="ARBA" id="ARBA00022741"/>
    </source>
</evidence>
<evidence type="ECO:0000256" key="8">
    <source>
        <dbReference type="ARBA" id="ARBA00023136"/>
    </source>
</evidence>
<dbReference type="InterPro" id="IPR003439">
    <property type="entry name" value="ABC_transporter-like_ATP-bd"/>
</dbReference>
<keyword evidence="1" id="KW-0813">Transport</keyword>
<dbReference type="InterPro" id="IPR027417">
    <property type="entry name" value="P-loop_NTPase"/>
</dbReference>
<evidence type="ECO:0000256" key="6">
    <source>
        <dbReference type="ARBA" id="ARBA00022840"/>
    </source>
</evidence>
<evidence type="ECO:0000256" key="4">
    <source>
        <dbReference type="ARBA" id="ARBA00022737"/>
    </source>
</evidence>
<dbReference type="EMBL" id="BOVJ01000169">
    <property type="protein sequence ID" value="GIQ66208.1"/>
    <property type="molecule type" value="Genomic_DNA"/>
</dbReference>
<protein>
    <submittedName>
        <fullName evidence="10">Ribose import ATP-binding protein RbsA</fullName>
    </submittedName>
</protein>
<evidence type="ECO:0000256" key="2">
    <source>
        <dbReference type="ARBA" id="ARBA00022475"/>
    </source>
</evidence>
<dbReference type="Pfam" id="PF00005">
    <property type="entry name" value="ABC_tran"/>
    <property type="match status" value="1"/>
</dbReference>
<dbReference type="PANTHER" id="PTHR43790">
    <property type="entry name" value="CARBOHYDRATE TRANSPORT ATP-BINDING PROTEIN MG119-RELATED"/>
    <property type="match status" value="1"/>
</dbReference>
<keyword evidence="3" id="KW-0762">Sugar transport</keyword>
<dbReference type="SUPFAM" id="SSF52540">
    <property type="entry name" value="P-loop containing nucleoside triphosphate hydrolases"/>
    <property type="match status" value="2"/>
</dbReference>
<comment type="caution">
    <text evidence="10">The sequence shown here is derived from an EMBL/GenBank/DDBJ whole genome shotgun (WGS) entry which is preliminary data.</text>
</comment>
<dbReference type="GO" id="GO:0005524">
    <property type="term" value="F:ATP binding"/>
    <property type="evidence" value="ECO:0007669"/>
    <property type="project" value="UniProtKB-KW"/>
</dbReference>
<keyword evidence="8" id="KW-0472">Membrane</keyword>
<keyword evidence="7" id="KW-1278">Translocase</keyword>
<keyword evidence="4" id="KW-0677">Repeat</keyword>
<evidence type="ECO:0000256" key="1">
    <source>
        <dbReference type="ARBA" id="ARBA00022448"/>
    </source>
</evidence>
<dbReference type="RefSeq" id="WP_244863715.1">
    <property type="nucleotide sequence ID" value="NZ_BOVJ01000169.1"/>
</dbReference>
<dbReference type="InterPro" id="IPR050107">
    <property type="entry name" value="ABC_carbohydrate_import_ATPase"/>
</dbReference>
<sequence length="397" mass="44439">MNSEPKTKLGLIDDAACVRRAKELLAELNVDLDPETPVEQLGVGYWQLTEIAKALSYDTSILIMDEPTSSLTKNETEFLFELIAKLKQRGIAIIYISHRMDEIFRICDRITVMRDGRHSLTDDCANLTMDTVIEHIVGSQVGEAFEWVERPYDTSGEPVLKVDRLTAGTKVRNVSFEVRRGEILGIAGLMGSGRTELARALFGIDPIDSGEVWIRGEKRKIRNPSDAMAAGVALVPEDRRTQGLVLDHSVKDNILVTILSKLRKGVFVDDREGNRRAEQFVRKLSIKTDNIFKKSGLLSGGNQQKIVIAKWLAIEPDILILDEPTIGVDIGAKTEIVKIIREFADSGKAVIVISSELVELLAVSDRLLVMHQGEVRKQLRRQQIRNEEELQHAIQNI</sequence>
<dbReference type="Proteomes" id="UP000680304">
    <property type="component" value="Unassembled WGS sequence"/>
</dbReference>
<dbReference type="Gene3D" id="3.40.50.300">
    <property type="entry name" value="P-loop containing nucleotide triphosphate hydrolases"/>
    <property type="match status" value="2"/>
</dbReference>
<proteinExistence type="predicted"/>
<dbReference type="CDD" id="cd03215">
    <property type="entry name" value="ABC_Carb_Monos_II"/>
    <property type="match status" value="1"/>
</dbReference>
<dbReference type="PROSITE" id="PS00211">
    <property type="entry name" value="ABC_TRANSPORTER_1"/>
    <property type="match status" value="1"/>
</dbReference>
<dbReference type="PROSITE" id="PS50893">
    <property type="entry name" value="ABC_TRANSPORTER_2"/>
    <property type="match status" value="1"/>
</dbReference>
<keyword evidence="2" id="KW-1003">Cell membrane</keyword>
<keyword evidence="11" id="KW-1185">Reference proteome</keyword>
<accession>A0ABQ4ND98</accession>
<dbReference type="SMART" id="SM00382">
    <property type="entry name" value="AAA"/>
    <property type="match status" value="1"/>
</dbReference>
<keyword evidence="6 10" id="KW-0067">ATP-binding</keyword>
<evidence type="ECO:0000259" key="9">
    <source>
        <dbReference type="PROSITE" id="PS50893"/>
    </source>
</evidence>
<evidence type="ECO:0000313" key="10">
    <source>
        <dbReference type="EMBL" id="GIQ66208.1"/>
    </source>
</evidence>
<feature type="domain" description="ABC transporter" evidence="9">
    <location>
        <begin position="154"/>
        <end position="397"/>
    </location>
</feature>
<dbReference type="InterPro" id="IPR017871">
    <property type="entry name" value="ABC_transporter-like_CS"/>
</dbReference>
<reference evidence="10 11" key="1">
    <citation type="submission" date="2021-04" db="EMBL/GenBank/DDBJ databases">
        <title>Draft genome sequence of Paenibacillus cisolokensis, LC2-13A.</title>
        <authorList>
            <person name="Uke A."/>
            <person name="Chhe C."/>
            <person name="Baramee S."/>
            <person name="Kosugi A."/>
        </authorList>
    </citation>
    <scope>NUCLEOTIDE SEQUENCE [LARGE SCALE GENOMIC DNA]</scope>
    <source>
        <strain evidence="10 11">LC2-13A</strain>
    </source>
</reference>
<evidence type="ECO:0000256" key="3">
    <source>
        <dbReference type="ARBA" id="ARBA00022597"/>
    </source>
</evidence>
<organism evidence="10 11">
    <name type="scientific">Paenibacillus cisolokensis</name>
    <dbReference type="NCBI Taxonomy" id="1658519"/>
    <lineage>
        <taxon>Bacteria</taxon>
        <taxon>Bacillati</taxon>
        <taxon>Bacillota</taxon>
        <taxon>Bacilli</taxon>
        <taxon>Bacillales</taxon>
        <taxon>Paenibacillaceae</taxon>
        <taxon>Paenibacillus</taxon>
    </lineage>
</organism>
<evidence type="ECO:0000313" key="11">
    <source>
        <dbReference type="Proteomes" id="UP000680304"/>
    </source>
</evidence>